<gene>
    <name evidence="1" type="ORF">J2I46_05485</name>
</gene>
<evidence type="ECO:0000313" key="1">
    <source>
        <dbReference type="EMBL" id="MBO0948024.1"/>
    </source>
</evidence>
<evidence type="ECO:0000313" key="2">
    <source>
        <dbReference type="Proteomes" id="UP000664628"/>
    </source>
</evidence>
<evidence type="ECO:0008006" key="3">
    <source>
        <dbReference type="Google" id="ProtNLM"/>
    </source>
</evidence>
<reference evidence="1 2" key="1">
    <citation type="submission" date="2021-03" db="EMBL/GenBank/DDBJ databases">
        <title>Fibrella sp. HMF5405 genome sequencing and assembly.</title>
        <authorList>
            <person name="Kang H."/>
            <person name="Kim H."/>
            <person name="Bae S."/>
            <person name="Joh K."/>
        </authorList>
    </citation>
    <scope>NUCLEOTIDE SEQUENCE [LARGE SCALE GENOMIC DNA]</scope>
    <source>
        <strain evidence="1 2">HMF5405</strain>
    </source>
</reference>
<organism evidence="1 2">
    <name type="scientific">Fibrella forsythiae</name>
    <dbReference type="NCBI Taxonomy" id="2817061"/>
    <lineage>
        <taxon>Bacteria</taxon>
        <taxon>Pseudomonadati</taxon>
        <taxon>Bacteroidota</taxon>
        <taxon>Cytophagia</taxon>
        <taxon>Cytophagales</taxon>
        <taxon>Spirosomataceae</taxon>
        <taxon>Fibrella</taxon>
    </lineage>
</organism>
<proteinExistence type="predicted"/>
<protein>
    <recommendedName>
        <fullName evidence="3">Lipoprotein</fullName>
    </recommendedName>
</protein>
<dbReference type="Proteomes" id="UP000664628">
    <property type="component" value="Unassembled WGS sequence"/>
</dbReference>
<comment type="caution">
    <text evidence="1">The sequence shown here is derived from an EMBL/GenBank/DDBJ whole genome shotgun (WGS) entry which is preliminary data.</text>
</comment>
<keyword evidence="2" id="KW-1185">Reference proteome</keyword>
<dbReference type="EMBL" id="JAFMYW010000001">
    <property type="protein sequence ID" value="MBO0948024.1"/>
    <property type="molecule type" value="Genomic_DNA"/>
</dbReference>
<name>A0ABS3JDE6_9BACT</name>
<accession>A0ABS3JDE6</accession>
<dbReference type="RefSeq" id="WP_207327910.1">
    <property type="nucleotide sequence ID" value="NZ_JAFMYW010000001.1"/>
</dbReference>
<sequence length="364" mass="41073">MKKYSIWLLFALTALLSTQCRTTQLRSTPVGRIINEGFITCFEAGLAEGKTWCEASAVLAQGERLYLANDKDMPAPRSSVFYVRWPKGDTTRTGLDPSSPIYLDQPVLRTAHKFEEFTQSPNQKWTFLTTAFDRVKPGSTDFDGYNMLLAWHPGQEGDVRIVGTAKGGVASLELRKQIQQTLGGSPYFKIEGLAATNTHLWFGVREQGEHYEKFDYRITLLKAKYRSAEGPGGGRGVMIDKPVFVRNFEVGDVDAALPKPLAISSIEYDPYRECFWILTSFEQGTTIGAYIWVISEKAMQTNGDLQLVRTQDGKPLTFTHKAEDMTFTDRNTLFIIHDDDRVRTRIGQRERQPNQAAYSVVKVN</sequence>